<dbReference type="InterPro" id="IPR054722">
    <property type="entry name" value="PolX-like_BBD"/>
</dbReference>
<evidence type="ECO:0000313" key="2">
    <source>
        <dbReference type="EMBL" id="MBW0463241.1"/>
    </source>
</evidence>
<dbReference type="EMBL" id="AVOT02000509">
    <property type="protein sequence ID" value="MBW0463241.1"/>
    <property type="molecule type" value="Genomic_DNA"/>
</dbReference>
<dbReference type="OrthoDB" id="2663223at2759"/>
<evidence type="ECO:0000313" key="3">
    <source>
        <dbReference type="Proteomes" id="UP000765509"/>
    </source>
</evidence>
<dbReference type="AlphaFoldDB" id="A0A9Q3GDP8"/>
<dbReference type="Proteomes" id="UP000765509">
    <property type="component" value="Unassembled WGS sequence"/>
</dbReference>
<accession>A0A9Q3GDP8</accession>
<keyword evidence="3" id="KW-1185">Reference proteome</keyword>
<gene>
    <name evidence="2" type="ORF">O181_002956</name>
</gene>
<reference evidence="2" key="1">
    <citation type="submission" date="2021-03" db="EMBL/GenBank/DDBJ databases">
        <title>Draft genome sequence of rust myrtle Austropuccinia psidii MF-1, a brazilian biotype.</title>
        <authorList>
            <person name="Quecine M.C."/>
            <person name="Pachon D.M.R."/>
            <person name="Bonatelli M.L."/>
            <person name="Correr F.H."/>
            <person name="Franceschini L.M."/>
            <person name="Leite T.F."/>
            <person name="Margarido G.R.A."/>
            <person name="Almeida C.A."/>
            <person name="Ferrarezi J.A."/>
            <person name="Labate C.A."/>
        </authorList>
    </citation>
    <scope>NUCLEOTIDE SEQUENCE</scope>
    <source>
        <strain evidence="2">MF-1</strain>
    </source>
</reference>
<sequence>MFVNFKETPNIQVSTGDSSSSLWSNGIGTVNILCNGKCLSLKNCLYVLKLNRNLISLLELCQENIFIKRSNNSFSLETNGITILKGTILNNFMRVDYTSPITLPTSSQSSTWHS</sequence>
<comment type="caution">
    <text evidence="2">The sequence shown here is derived from an EMBL/GenBank/DDBJ whole genome shotgun (WGS) entry which is preliminary data.</text>
</comment>
<protein>
    <recommendedName>
        <fullName evidence="1">Retrovirus-related Pol polyprotein from transposon TNT 1-94-like beta-barrel domain-containing protein</fullName>
    </recommendedName>
</protein>
<evidence type="ECO:0000259" key="1">
    <source>
        <dbReference type="Pfam" id="PF22936"/>
    </source>
</evidence>
<dbReference type="Pfam" id="PF22936">
    <property type="entry name" value="Pol_BBD"/>
    <property type="match status" value="1"/>
</dbReference>
<name>A0A9Q3GDP8_9BASI</name>
<feature type="domain" description="Retrovirus-related Pol polyprotein from transposon TNT 1-94-like beta-barrel" evidence="1">
    <location>
        <begin position="1"/>
        <end position="63"/>
    </location>
</feature>
<proteinExistence type="predicted"/>
<organism evidence="2 3">
    <name type="scientific">Austropuccinia psidii MF-1</name>
    <dbReference type="NCBI Taxonomy" id="1389203"/>
    <lineage>
        <taxon>Eukaryota</taxon>
        <taxon>Fungi</taxon>
        <taxon>Dikarya</taxon>
        <taxon>Basidiomycota</taxon>
        <taxon>Pucciniomycotina</taxon>
        <taxon>Pucciniomycetes</taxon>
        <taxon>Pucciniales</taxon>
        <taxon>Sphaerophragmiaceae</taxon>
        <taxon>Austropuccinia</taxon>
    </lineage>
</organism>